<dbReference type="CDD" id="cd06133">
    <property type="entry name" value="ERI-1_3'hExo_like"/>
    <property type="match status" value="1"/>
</dbReference>
<feature type="domain" description="Exonuclease" evidence="4">
    <location>
        <begin position="2"/>
        <end position="184"/>
    </location>
</feature>
<dbReference type="AlphaFoldDB" id="A0A7M2RH39"/>
<evidence type="ECO:0000256" key="1">
    <source>
        <dbReference type="ARBA" id="ARBA00022722"/>
    </source>
</evidence>
<gene>
    <name evidence="5" type="ORF">INP51_15675</name>
</gene>
<evidence type="ECO:0000256" key="2">
    <source>
        <dbReference type="ARBA" id="ARBA00022801"/>
    </source>
</evidence>
<keyword evidence="2" id="KW-0378">Hydrolase</keyword>
<dbReference type="InterPro" id="IPR013520">
    <property type="entry name" value="Ribonucl_H"/>
</dbReference>
<proteinExistence type="predicted"/>
<evidence type="ECO:0000313" key="5">
    <source>
        <dbReference type="EMBL" id="QOV19351.1"/>
    </source>
</evidence>
<name>A0A7M2RH39_9FIRM</name>
<organism evidence="5 6">
    <name type="scientific">Blautia liquoris</name>
    <dbReference type="NCBI Taxonomy" id="2779518"/>
    <lineage>
        <taxon>Bacteria</taxon>
        <taxon>Bacillati</taxon>
        <taxon>Bacillota</taxon>
        <taxon>Clostridia</taxon>
        <taxon>Lachnospirales</taxon>
        <taxon>Lachnospiraceae</taxon>
        <taxon>Blautia</taxon>
    </lineage>
</organism>
<dbReference type="EMBL" id="CP063304">
    <property type="protein sequence ID" value="QOV19351.1"/>
    <property type="molecule type" value="Genomic_DNA"/>
</dbReference>
<dbReference type="GO" id="GO:0003676">
    <property type="term" value="F:nucleic acid binding"/>
    <property type="evidence" value="ECO:0007669"/>
    <property type="project" value="InterPro"/>
</dbReference>
<dbReference type="SUPFAM" id="SSF53098">
    <property type="entry name" value="Ribonuclease H-like"/>
    <property type="match status" value="1"/>
</dbReference>
<dbReference type="PANTHER" id="PTHR23044:SF61">
    <property type="entry name" value="3'-5' EXORIBONUCLEASE 1-RELATED"/>
    <property type="match status" value="1"/>
</dbReference>
<accession>A0A7M2RH39</accession>
<dbReference type="RefSeq" id="WP_193735671.1">
    <property type="nucleotide sequence ID" value="NZ_CP063304.1"/>
</dbReference>
<dbReference type="KEGG" id="bliq:INP51_15675"/>
<keyword evidence="1" id="KW-0540">Nuclease</keyword>
<keyword evidence="6" id="KW-1185">Reference proteome</keyword>
<evidence type="ECO:0000313" key="6">
    <source>
        <dbReference type="Proteomes" id="UP000593601"/>
    </source>
</evidence>
<evidence type="ECO:0000256" key="3">
    <source>
        <dbReference type="ARBA" id="ARBA00022839"/>
    </source>
</evidence>
<dbReference type="InterPro" id="IPR047201">
    <property type="entry name" value="ERI-1_3'hExo-like"/>
</dbReference>
<dbReference type="SMART" id="SM00479">
    <property type="entry name" value="EXOIII"/>
    <property type="match status" value="1"/>
</dbReference>
<dbReference type="PANTHER" id="PTHR23044">
    <property type="entry name" value="3'-5' EXONUCLEASE ERI1-RELATED"/>
    <property type="match status" value="1"/>
</dbReference>
<dbReference type="Proteomes" id="UP000593601">
    <property type="component" value="Chromosome"/>
</dbReference>
<evidence type="ECO:0000259" key="4">
    <source>
        <dbReference type="SMART" id="SM00479"/>
    </source>
</evidence>
<dbReference type="Pfam" id="PF00929">
    <property type="entry name" value="RNase_T"/>
    <property type="match status" value="1"/>
</dbReference>
<dbReference type="InterPro" id="IPR012337">
    <property type="entry name" value="RNaseH-like_sf"/>
</dbReference>
<keyword evidence="3 5" id="KW-0269">Exonuclease</keyword>
<dbReference type="GO" id="GO:0000175">
    <property type="term" value="F:3'-5'-RNA exonuclease activity"/>
    <property type="evidence" value="ECO:0007669"/>
    <property type="project" value="InterPro"/>
</dbReference>
<dbReference type="InterPro" id="IPR036397">
    <property type="entry name" value="RNaseH_sf"/>
</dbReference>
<reference evidence="5 6" key="1">
    <citation type="submission" date="2020-10" db="EMBL/GenBank/DDBJ databases">
        <title>Blautia liquoris sp.nov., isolated from the mud in a fermentation cellar used for the production of Chinese strong-flavoured liquor.</title>
        <authorList>
            <person name="Lu L."/>
        </authorList>
    </citation>
    <scope>NUCLEOTIDE SEQUENCE [LARGE SCALE GENOMIC DNA]</scope>
    <source>
        <strain evidence="5 6">LZLJ-3</strain>
    </source>
</reference>
<dbReference type="InterPro" id="IPR051274">
    <property type="entry name" value="3-5_Exoribonuclease"/>
</dbReference>
<dbReference type="Gene3D" id="3.30.420.10">
    <property type="entry name" value="Ribonuclease H-like superfamily/Ribonuclease H"/>
    <property type="match status" value="1"/>
</dbReference>
<sequence>MNYIVFDLEWNQSAKGKNCEVPGLPFEIIEIGAVKLNSKREITDKFHCLVKPVVYRKLHFMTKEIVRVTEEDLSHGRSFPKAVRSFLNWAGSEAIFATWGQSDLTELQRNMKYHKVLGLLKGPLYFYDVQKLFAINYEVSKVQRSLEYGIDYLKLDKRYEFHQALSDACYTAEILQKIDMEVINANESINVYQNPKSKAEEIHAVYNGYSRYISREFSSKEEALADKEVTSTQCCRCEKIARKKIRWFSVNAKNYYCEAICPTHGYVKGKIRIKKTDEGRYFVIKTIKVSSESEMLDIKKRKESLTARRREKRHS</sequence>
<protein>
    <submittedName>
        <fullName evidence="5">Exonuclease domain-containing protein</fullName>
    </submittedName>
</protein>